<organism evidence="1">
    <name type="scientific">Anguilla anguilla</name>
    <name type="common">European freshwater eel</name>
    <name type="synonym">Muraena anguilla</name>
    <dbReference type="NCBI Taxonomy" id="7936"/>
    <lineage>
        <taxon>Eukaryota</taxon>
        <taxon>Metazoa</taxon>
        <taxon>Chordata</taxon>
        <taxon>Craniata</taxon>
        <taxon>Vertebrata</taxon>
        <taxon>Euteleostomi</taxon>
        <taxon>Actinopterygii</taxon>
        <taxon>Neopterygii</taxon>
        <taxon>Teleostei</taxon>
        <taxon>Anguilliformes</taxon>
        <taxon>Anguillidae</taxon>
        <taxon>Anguilla</taxon>
    </lineage>
</organism>
<reference evidence="1" key="2">
    <citation type="journal article" date="2015" name="Fish Shellfish Immunol.">
        <title>Early steps in the European eel (Anguilla anguilla)-Vibrio vulnificus interaction in the gills: Role of the RtxA13 toxin.</title>
        <authorList>
            <person name="Callol A."/>
            <person name="Pajuelo D."/>
            <person name="Ebbesson L."/>
            <person name="Teles M."/>
            <person name="MacKenzie S."/>
            <person name="Amaro C."/>
        </authorList>
    </citation>
    <scope>NUCLEOTIDE SEQUENCE</scope>
</reference>
<protein>
    <submittedName>
        <fullName evidence="1">Uncharacterized protein</fullName>
    </submittedName>
</protein>
<accession>A0A0E9PAQ4</accession>
<proteinExistence type="predicted"/>
<evidence type="ECO:0000313" key="1">
    <source>
        <dbReference type="EMBL" id="JAH01347.1"/>
    </source>
</evidence>
<name>A0A0E9PAQ4_ANGAN</name>
<reference evidence="1" key="1">
    <citation type="submission" date="2014-11" db="EMBL/GenBank/DDBJ databases">
        <authorList>
            <person name="Amaro Gonzalez C."/>
        </authorList>
    </citation>
    <scope>NUCLEOTIDE SEQUENCE</scope>
</reference>
<dbReference type="EMBL" id="GBXM01107230">
    <property type="protein sequence ID" value="JAH01347.1"/>
    <property type="molecule type" value="Transcribed_RNA"/>
</dbReference>
<sequence length="54" mass="6650">MVSKPLKRGIEPIVYKSREVREWIFKYSDVIGYHLKRRKYRKEQPIPCNVTWNI</sequence>
<dbReference type="AlphaFoldDB" id="A0A0E9PAQ4"/>